<comment type="caution">
    <text evidence="9">The sequence shown here is derived from an EMBL/GenBank/DDBJ whole genome shotgun (WGS) entry which is preliminary data.</text>
</comment>
<protein>
    <recommendedName>
        <fullName evidence="2">Glutamine synthetase</fullName>
    </recommendedName>
</protein>
<sequence>MSSTITAEDLPNIFANDIKVKVAGIDCDGILRGKVMSKEKFLGIATKGFGFSSAVFGWDMQDMLYTTNPKIAPAESGYVDFIAVPDLNSFRRIPWEDNIPFFLVRFVQDGSPVSADGRNMLKSICDKLAAANCKGMAGVELEFMNFQTPSQDGYTPAGSQNPDLCAFLDKNAPGALRPITGGSFSYSATRTVPYKKYFYDIFDTCAEFNCDIEGWHTEGGPGVYEAALKVCDAADMADKAALFKLVAKSIGIEHNITPCFMAKPIQGEPGSSGHIHVSLCDLDGQNLFARETQDPNAPWADAAGLSDLGRQFLAGILEALPDIMPLFAPTINSYKRLVENFWAPVNISWGLEDRMASIRIITPPVCKPGATRFEVRIPGADLHPHYALSVILAAGWRGVQKKMQIKVPPVSAMKETNTHPALLPNTLEEALKRFNAKDSVAREILDGEFVDFFTATREHELRLWREAVTDWEFKRYIETV</sequence>
<accession>A0AAD4CCG6</accession>
<dbReference type="GO" id="GO:0005524">
    <property type="term" value="F:ATP binding"/>
    <property type="evidence" value="ECO:0007669"/>
    <property type="project" value="UniProtKB-KW"/>
</dbReference>
<evidence type="ECO:0000313" key="10">
    <source>
        <dbReference type="Proteomes" id="UP001194746"/>
    </source>
</evidence>
<dbReference type="InterPro" id="IPR008146">
    <property type="entry name" value="Gln_synth_cat_dom"/>
</dbReference>
<evidence type="ECO:0000256" key="3">
    <source>
        <dbReference type="ARBA" id="ARBA00022598"/>
    </source>
</evidence>
<evidence type="ECO:0000256" key="5">
    <source>
        <dbReference type="ARBA" id="ARBA00022840"/>
    </source>
</evidence>
<keyword evidence="5" id="KW-0067">ATP-binding</keyword>
<evidence type="ECO:0000256" key="4">
    <source>
        <dbReference type="ARBA" id="ARBA00022741"/>
    </source>
</evidence>
<dbReference type="Proteomes" id="UP001194746">
    <property type="component" value="Unassembled WGS sequence"/>
</dbReference>
<dbReference type="GO" id="GO:0004356">
    <property type="term" value="F:glutamine synthetase activity"/>
    <property type="evidence" value="ECO:0007669"/>
    <property type="project" value="InterPro"/>
</dbReference>
<dbReference type="FunFam" id="3.10.20.70:FF:000013">
    <property type="entry name" value="Glutamine synthetase bacteria"/>
    <property type="match status" value="1"/>
</dbReference>
<dbReference type="Gene3D" id="3.30.590.10">
    <property type="entry name" value="Glutamine synthetase/guanido kinase, catalytic domain"/>
    <property type="match status" value="1"/>
</dbReference>
<dbReference type="InterPro" id="IPR036651">
    <property type="entry name" value="Gln_synt_N_sf"/>
</dbReference>
<feature type="domain" description="GS catalytic" evidence="8">
    <location>
        <begin position="117"/>
        <end position="480"/>
    </location>
</feature>
<reference evidence="9" key="2">
    <citation type="submission" date="2020-02" db="EMBL/GenBank/DDBJ databases">
        <authorList>
            <person name="Gilchrist C.L.M."/>
            <person name="Chooi Y.-H."/>
        </authorList>
    </citation>
    <scope>NUCLEOTIDE SEQUENCE</scope>
    <source>
        <strain evidence="9">MST-FP2251</strain>
    </source>
</reference>
<dbReference type="InterPro" id="IPR014746">
    <property type="entry name" value="Gln_synth/guanido_kin_cat_dom"/>
</dbReference>
<comment type="similarity">
    <text evidence="1 6 7">Belongs to the glutamine synthetase family.</text>
</comment>
<dbReference type="AlphaFoldDB" id="A0AAD4CCG6"/>
<dbReference type="Gene3D" id="3.10.20.70">
    <property type="entry name" value="Glutamine synthetase, N-terminal domain"/>
    <property type="match status" value="1"/>
</dbReference>
<evidence type="ECO:0000313" key="9">
    <source>
        <dbReference type="EMBL" id="KAF9883924.1"/>
    </source>
</evidence>
<keyword evidence="10" id="KW-1185">Reference proteome</keyword>
<dbReference type="EMBL" id="VCAU01000142">
    <property type="protein sequence ID" value="KAF9883924.1"/>
    <property type="molecule type" value="Genomic_DNA"/>
</dbReference>
<evidence type="ECO:0000256" key="2">
    <source>
        <dbReference type="ARBA" id="ARBA00021364"/>
    </source>
</evidence>
<gene>
    <name evidence="9" type="ORF">FE257_002667</name>
</gene>
<dbReference type="PANTHER" id="PTHR43785:SF12">
    <property type="entry name" value="TYPE-1 GLUTAMINE SYNTHETASE 2"/>
    <property type="match status" value="1"/>
</dbReference>
<evidence type="ECO:0000259" key="8">
    <source>
        <dbReference type="PROSITE" id="PS51987"/>
    </source>
</evidence>
<dbReference type="GO" id="GO:0006576">
    <property type="term" value="P:biogenic amine metabolic process"/>
    <property type="evidence" value="ECO:0007669"/>
    <property type="project" value="UniProtKB-ARBA"/>
</dbReference>
<reference evidence="9" key="1">
    <citation type="journal article" date="2019" name="Beilstein J. Org. Chem.">
        <title>Nanangenines: drimane sesquiterpenoids as the dominant metabolite cohort of a novel Australian fungus, Aspergillus nanangensis.</title>
        <authorList>
            <person name="Lacey H.J."/>
            <person name="Gilchrist C.L.M."/>
            <person name="Crombie A."/>
            <person name="Kalaitzis J.A."/>
            <person name="Vuong D."/>
            <person name="Rutledge P.J."/>
            <person name="Turner P."/>
            <person name="Pitt J.I."/>
            <person name="Lacey E."/>
            <person name="Chooi Y.H."/>
            <person name="Piggott A.M."/>
        </authorList>
    </citation>
    <scope>NUCLEOTIDE SEQUENCE</scope>
    <source>
        <strain evidence="9">MST-FP2251</strain>
    </source>
</reference>
<dbReference type="SUPFAM" id="SSF55931">
    <property type="entry name" value="Glutamine synthetase/guanido kinase"/>
    <property type="match status" value="1"/>
</dbReference>
<evidence type="ECO:0000256" key="6">
    <source>
        <dbReference type="PROSITE-ProRule" id="PRU01331"/>
    </source>
</evidence>
<keyword evidence="3" id="KW-0436">Ligase</keyword>
<dbReference type="PROSITE" id="PS51987">
    <property type="entry name" value="GS_CATALYTIC"/>
    <property type="match status" value="1"/>
</dbReference>
<keyword evidence="4" id="KW-0547">Nucleotide-binding</keyword>
<name>A0AAD4CCG6_ASPNN</name>
<dbReference type="Pfam" id="PF00120">
    <property type="entry name" value="Gln-synt_C"/>
    <property type="match status" value="1"/>
</dbReference>
<evidence type="ECO:0000256" key="1">
    <source>
        <dbReference type="ARBA" id="ARBA00009897"/>
    </source>
</evidence>
<evidence type="ECO:0000256" key="7">
    <source>
        <dbReference type="RuleBase" id="RU000384"/>
    </source>
</evidence>
<dbReference type="PANTHER" id="PTHR43785">
    <property type="entry name" value="GAMMA-GLUTAMYLPUTRESCINE SYNTHETASE"/>
    <property type="match status" value="1"/>
</dbReference>
<dbReference type="GO" id="GO:0006542">
    <property type="term" value="P:glutamine biosynthetic process"/>
    <property type="evidence" value="ECO:0007669"/>
    <property type="project" value="InterPro"/>
</dbReference>
<dbReference type="FunFam" id="3.30.590.10:FF:000005">
    <property type="entry name" value="Probable glutamine synthetase"/>
    <property type="match status" value="1"/>
</dbReference>
<proteinExistence type="inferred from homology"/>
<organism evidence="9 10">
    <name type="scientific">Aspergillus nanangensis</name>
    <dbReference type="NCBI Taxonomy" id="2582783"/>
    <lineage>
        <taxon>Eukaryota</taxon>
        <taxon>Fungi</taxon>
        <taxon>Dikarya</taxon>
        <taxon>Ascomycota</taxon>
        <taxon>Pezizomycotina</taxon>
        <taxon>Eurotiomycetes</taxon>
        <taxon>Eurotiomycetidae</taxon>
        <taxon>Eurotiales</taxon>
        <taxon>Aspergillaceae</taxon>
        <taxon>Aspergillus</taxon>
        <taxon>Aspergillus subgen. Circumdati</taxon>
    </lineage>
</organism>
<dbReference type="SMART" id="SM01230">
    <property type="entry name" value="Gln-synt_C"/>
    <property type="match status" value="1"/>
</dbReference>